<dbReference type="Proteomes" id="UP000076154">
    <property type="component" value="Unassembled WGS sequence"/>
</dbReference>
<dbReference type="InParanoid" id="A0A369K5J8"/>
<comment type="caution">
    <text evidence="1">The sequence shown here is derived from an EMBL/GenBank/DDBJ whole genome shotgun (WGS) entry which is preliminary data.</text>
</comment>
<reference evidence="1" key="1">
    <citation type="submission" date="2018-04" db="EMBL/GenBank/DDBJ databases">
        <title>Whole genome sequencing of Hypsizygus marmoreus.</title>
        <authorList>
            <person name="Choi I.-G."/>
            <person name="Min B."/>
            <person name="Kim J.-G."/>
            <person name="Kim S."/>
            <person name="Oh Y.-L."/>
            <person name="Kong W.-S."/>
            <person name="Park H."/>
            <person name="Jeong J."/>
            <person name="Song E.-S."/>
        </authorList>
    </citation>
    <scope>NUCLEOTIDE SEQUENCE [LARGE SCALE GENOMIC DNA]</scope>
    <source>
        <strain evidence="1">51987-8</strain>
    </source>
</reference>
<keyword evidence="2" id="KW-1185">Reference proteome</keyword>
<organism evidence="1 2">
    <name type="scientific">Hypsizygus marmoreus</name>
    <name type="common">White beech mushroom</name>
    <name type="synonym">Agaricus marmoreus</name>
    <dbReference type="NCBI Taxonomy" id="39966"/>
    <lineage>
        <taxon>Eukaryota</taxon>
        <taxon>Fungi</taxon>
        <taxon>Dikarya</taxon>
        <taxon>Basidiomycota</taxon>
        <taxon>Agaricomycotina</taxon>
        <taxon>Agaricomycetes</taxon>
        <taxon>Agaricomycetidae</taxon>
        <taxon>Agaricales</taxon>
        <taxon>Tricholomatineae</taxon>
        <taxon>Lyophyllaceae</taxon>
        <taxon>Hypsizygus</taxon>
    </lineage>
</organism>
<sequence>MSHDILAINTQAVTKADGTICRDFDSQALHHIRQSTAAPLGNGTSGDELQPSLDVFFHTPSVYRVVRISP</sequence>
<protein>
    <submittedName>
        <fullName evidence="1">Uncharacterized protein</fullName>
    </submittedName>
</protein>
<name>A0A369K5J8_HYPMA</name>
<evidence type="ECO:0000313" key="2">
    <source>
        <dbReference type="Proteomes" id="UP000076154"/>
    </source>
</evidence>
<dbReference type="EMBL" id="LUEZ02000021">
    <property type="protein sequence ID" value="RDB27064.1"/>
    <property type="molecule type" value="Genomic_DNA"/>
</dbReference>
<evidence type="ECO:0000313" key="1">
    <source>
        <dbReference type="EMBL" id="RDB27064.1"/>
    </source>
</evidence>
<proteinExistence type="predicted"/>
<accession>A0A369K5J8</accession>
<dbReference type="AlphaFoldDB" id="A0A369K5J8"/>
<gene>
    <name evidence="1" type="ORF">Hypma_005168</name>
</gene>